<dbReference type="EMBL" id="LSBI01000019">
    <property type="protein sequence ID" value="OAQ71877.1"/>
    <property type="molecule type" value="Genomic_DNA"/>
</dbReference>
<comment type="caution">
    <text evidence="2">The sequence shown here is derived from an EMBL/GenBank/DDBJ whole genome shotgun (WGS) entry which is preliminary data.</text>
</comment>
<proteinExistence type="predicted"/>
<accession>A0A179G2B5</accession>
<dbReference type="Proteomes" id="UP000078340">
    <property type="component" value="Unassembled WGS sequence"/>
</dbReference>
<evidence type="ECO:0000313" key="3">
    <source>
        <dbReference type="Proteomes" id="UP000078340"/>
    </source>
</evidence>
<keyword evidence="1" id="KW-1133">Transmembrane helix</keyword>
<gene>
    <name evidence="2" type="ORF">VFPFJ_10964</name>
</gene>
<name>A0A179G2B5_PURLI</name>
<protein>
    <submittedName>
        <fullName evidence="2">Uncharacterized protein</fullName>
    </submittedName>
</protein>
<reference evidence="2 3" key="1">
    <citation type="submission" date="2016-02" db="EMBL/GenBank/DDBJ databases">
        <title>Biosynthesis of antibiotic leucinostatins and their inhibition on Phytophthora in bio-control Purpureocillium lilacinum.</title>
        <authorList>
            <person name="Wang G."/>
            <person name="Liu Z."/>
            <person name="Lin R."/>
            <person name="Li E."/>
            <person name="Mao Z."/>
            <person name="Ling J."/>
            <person name="Yin W."/>
            <person name="Xie B."/>
        </authorList>
    </citation>
    <scope>NUCLEOTIDE SEQUENCE [LARGE SCALE GENOMIC DNA]</scope>
    <source>
        <strain evidence="2">PLFJ-1</strain>
    </source>
</reference>
<feature type="transmembrane region" description="Helical" evidence="1">
    <location>
        <begin position="6"/>
        <end position="26"/>
    </location>
</feature>
<keyword evidence="1" id="KW-0812">Transmembrane</keyword>
<evidence type="ECO:0000313" key="2">
    <source>
        <dbReference type="EMBL" id="OAQ71877.1"/>
    </source>
</evidence>
<sequence>MTAVIFFAKHIVVVVTSFVVVAGLVNASLGIRKVIRDVASFALVVAAFVFARAIGLVAAATENGADNGKPADKPTAKLATSAAQAADQKFFALSNDGINFAIMTTAASISTKGLRVWCNGGTTDKHE</sequence>
<keyword evidence="1" id="KW-0472">Membrane</keyword>
<dbReference type="AlphaFoldDB" id="A0A179G2B5"/>
<evidence type="ECO:0000256" key="1">
    <source>
        <dbReference type="SAM" id="Phobius"/>
    </source>
</evidence>
<feature type="transmembrane region" description="Helical" evidence="1">
    <location>
        <begin position="38"/>
        <end position="60"/>
    </location>
</feature>
<organism evidence="2 3">
    <name type="scientific">Purpureocillium lilacinum</name>
    <name type="common">Paecilomyces lilacinus</name>
    <dbReference type="NCBI Taxonomy" id="33203"/>
    <lineage>
        <taxon>Eukaryota</taxon>
        <taxon>Fungi</taxon>
        <taxon>Dikarya</taxon>
        <taxon>Ascomycota</taxon>
        <taxon>Pezizomycotina</taxon>
        <taxon>Sordariomycetes</taxon>
        <taxon>Hypocreomycetidae</taxon>
        <taxon>Hypocreales</taxon>
        <taxon>Ophiocordycipitaceae</taxon>
        <taxon>Purpureocillium</taxon>
    </lineage>
</organism>